<gene>
    <name evidence="2" type="ORF">BXYJ_LOCUS2254</name>
</gene>
<evidence type="ECO:0000256" key="1">
    <source>
        <dbReference type="SAM" id="SignalP"/>
    </source>
</evidence>
<dbReference type="EMBL" id="CAJFDI010000001">
    <property type="protein sequence ID" value="CAD5211089.1"/>
    <property type="molecule type" value="Genomic_DNA"/>
</dbReference>
<accession>A0A1I7RN28</accession>
<dbReference type="Proteomes" id="UP000582659">
    <property type="component" value="Unassembled WGS sequence"/>
</dbReference>
<feature type="chain" id="PRO_5036021860" evidence="1">
    <location>
        <begin position="21"/>
        <end position="238"/>
    </location>
</feature>
<protein>
    <submittedName>
        <fullName evidence="2">(pine wood nematode) hypothetical protein</fullName>
    </submittedName>
</protein>
<feature type="signal peptide" evidence="1">
    <location>
        <begin position="1"/>
        <end position="20"/>
    </location>
</feature>
<dbReference type="EMBL" id="CAJFCV020000001">
    <property type="protein sequence ID" value="CAG9087622.1"/>
    <property type="molecule type" value="Genomic_DNA"/>
</dbReference>
<keyword evidence="5" id="KW-1185">Reference proteome</keyword>
<evidence type="ECO:0000313" key="3">
    <source>
        <dbReference type="EMBL" id="CAG9087622.1"/>
    </source>
</evidence>
<evidence type="ECO:0000313" key="6">
    <source>
        <dbReference type="WBParaSite" id="BXY_0211400.1"/>
    </source>
</evidence>
<dbReference type="Proteomes" id="UP000659654">
    <property type="component" value="Unassembled WGS sequence"/>
</dbReference>
<dbReference type="Proteomes" id="UP000095284">
    <property type="component" value="Unplaced"/>
</dbReference>
<proteinExistence type="predicted"/>
<dbReference type="WBParaSite" id="BXY_0211400.1">
    <property type="protein sequence ID" value="BXY_0211400.1"/>
    <property type="gene ID" value="BXY_0211400"/>
</dbReference>
<evidence type="ECO:0000313" key="4">
    <source>
        <dbReference type="Proteomes" id="UP000095284"/>
    </source>
</evidence>
<organism evidence="4 6">
    <name type="scientific">Bursaphelenchus xylophilus</name>
    <name type="common">Pinewood nematode worm</name>
    <name type="synonym">Aphelenchoides xylophilus</name>
    <dbReference type="NCBI Taxonomy" id="6326"/>
    <lineage>
        <taxon>Eukaryota</taxon>
        <taxon>Metazoa</taxon>
        <taxon>Ecdysozoa</taxon>
        <taxon>Nematoda</taxon>
        <taxon>Chromadorea</taxon>
        <taxon>Rhabditida</taxon>
        <taxon>Tylenchina</taxon>
        <taxon>Tylenchomorpha</taxon>
        <taxon>Aphelenchoidea</taxon>
        <taxon>Aphelenchoididae</taxon>
        <taxon>Bursaphelenchus</taxon>
    </lineage>
</organism>
<reference evidence="3" key="2">
    <citation type="submission" date="2020-08" db="EMBL/GenBank/DDBJ databases">
        <authorList>
            <person name="Kikuchi T."/>
        </authorList>
    </citation>
    <scope>NUCLEOTIDE SEQUENCE</scope>
    <source>
        <strain evidence="2">Ka4C1</strain>
    </source>
</reference>
<sequence length="238" mass="26763">MVLPFIIAVLLCCSADLLCAGLPNRAPSRSDDCDYKLYYIQLFVNPVNANPGAGESKYADIYTGVVSYFFNVETDCRTIGLIKGTEMNITQILLLDDRREPLKSTSYSDGNHFYIYSGNGIAQGKYFMSAEFRSPVGRNDKERSPMKVKRRLDGTELLQAKYLNDVPLFPVLRSSKPYINFFFGFTAVHPAQTKVSTDEIKFYLTESAGHSLISKFLRSPLTVTEQIHFDVAPIGYDD</sequence>
<evidence type="ECO:0000313" key="5">
    <source>
        <dbReference type="Proteomes" id="UP000659654"/>
    </source>
</evidence>
<keyword evidence="1" id="KW-0732">Signal</keyword>
<reference evidence="6" key="1">
    <citation type="submission" date="2016-11" db="UniProtKB">
        <authorList>
            <consortium name="WormBaseParasite"/>
        </authorList>
    </citation>
    <scope>IDENTIFICATION</scope>
</reference>
<name>A0A1I7RN28_BURXY</name>
<dbReference type="AlphaFoldDB" id="A0A1I7RN28"/>
<evidence type="ECO:0000313" key="2">
    <source>
        <dbReference type="EMBL" id="CAD5211089.1"/>
    </source>
</evidence>